<dbReference type="OrthoDB" id="420076at2759"/>
<dbReference type="EnsemblMetazoa" id="XM_014399077.2">
    <property type="protein sequence ID" value="XP_014254563.1"/>
    <property type="gene ID" value="LOC106669545"/>
</dbReference>
<feature type="domain" description="PPM-type phosphatase" evidence="6">
    <location>
        <begin position="75"/>
        <end position="461"/>
    </location>
</feature>
<evidence type="ECO:0000256" key="4">
    <source>
        <dbReference type="RuleBase" id="RU003465"/>
    </source>
</evidence>
<evidence type="ECO:0000259" key="6">
    <source>
        <dbReference type="PROSITE" id="PS51746"/>
    </source>
</evidence>
<evidence type="ECO:0000313" key="7">
    <source>
        <dbReference type="EnsemblMetazoa" id="XP_014254563.1"/>
    </source>
</evidence>
<dbReference type="CDD" id="cd00143">
    <property type="entry name" value="PP2Cc"/>
    <property type="match status" value="1"/>
</dbReference>
<evidence type="ECO:0000256" key="2">
    <source>
        <dbReference type="ARBA" id="ARBA00022801"/>
    </source>
</evidence>
<dbReference type="KEGG" id="clec:106669545"/>
<dbReference type="InterPro" id="IPR015655">
    <property type="entry name" value="PP2C"/>
</dbReference>
<gene>
    <name evidence="7" type="primary">106669545</name>
</gene>
<dbReference type="AlphaFoldDB" id="A0A8I6S2D9"/>
<evidence type="ECO:0000256" key="5">
    <source>
        <dbReference type="SAM" id="MobiDB-lite"/>
    </source>
</evidence>
<feature type="region of interest" description="Disordered" evidence="5">
    <location>
        <begin position="498"/>
        <end position="519"/>
    </location>
</feature>
<dbReference type="Pfam" id="PF00481">
    <property type="entry name" value="PP2C"/>
    <property type="match status" value="1"/>
</dbReference>
<sequence length="634" mass="71454">MSHNKPVSLFTVFHKISLHQKTQIFTHNLALPNAYVGTTRIKRTNVSIHSDHFSKVSSFLSSHEYNYTVQEPSAVKGYVTNQLAANDPLEDTRAEAKCLHKNCMMFGVYDGHGGASCARVLAKRLFSYIAVPLLPQDQRKKFIYENDETYKLIEPINDLFDWRENRVEVYHRSLKQWANSLEFTNPSMDWPETLKRAFDRLDSDIGKAAEEEKNKGLSLGVAMSGAVACVAVVAGIDLHVAYAGDCQAVLGQSTTLGSWNAKKLTNEHTCDNEVEVARIKNEHPPSERLTLIQDGRLFQSLVPLRAFGDYRYKWSVEQLEKIAVPKFGRGVIPPNYATPPYLTATPDVVTHRLTEKDKFLVIGSDGLWDVLSPQMVVQLVGDHMTGKSSILQLQLHKFKDLFPGRDGKEAHELRPVDKSAATHLIRAALGGDHEVVSKQLSFPMEHVRIIRDDMTVTVIYFNTDFINSNANGVKASSEEGKPRRVMQITEDVKPEVKNPEVVPKPTLSPSKPVVNDKPATAKLPRESLKKRPVPGYRGKWDGIEHDEKVLNFDLDRAVEQGGFTTQTKTIKRTNLAKVIHKSKKVPFAITDLEEQNKIKKMQILSLRNESLKKDSLIPKSNEFSDIKDEQNRKD</sequence>
<keyword evidence="3 4" id="KW-0904">Protein phosphatase</keyword>
<reference evidence="7" key="1">
    <citation type="submission" date="2022-01" db="UniProtKB">
        <authorList>
            <consortium name="EnsemblMetazoa"/>
        </authorList>
    </citation>
    <scope>IDENTIFICATION</scope>
</reference>
<dbReference type="InterPro" id="IPR036457">
    <property type="entry name" value="PPM-type-like_dom_sf"/>
</dbReference>
<dbReference type="OMA" id="DSLRTYW"/>
<accession>A0A8I6S2D9</accession>
<dbReference type="PROSITE" id="PS51746">
    <property type="entry name" value="PPM_2"/>
    <property type="match status" value="1"/>
</dbReference>
<keyword evidence="2 4" id="KW-0378">Hydrolase</keyword>
<keyword evidence="8" id="KW-1185">Reference proteome</keyword>
<organism evidence="7 8">
    <name type="scientific">Cimex lectularius</name>
    <name type="common">Bed bug</name>
    <name type="synonym">Acanthia lectularia</name>
    <dbReference type="NCBI Taxonomy" id="79782"/>
    <lineage>
        <taxon>Eukaryota</taxon>
        <taxon>Metazoa</taxon>
        <taxon>Ecdysozoa</taxon>
        <taxon>Arthropoda</taxon>
        <taxon>Hexapoda</taxon>
        <taxon>Insecta</taxon>
        <taxon>Pterygota</taxon>
        <taxon>Neoptera</taxon>
        <taxon>Paraneoptera</taxon>
        <taxon>Hemiptera</taxon>
        <taxon>Heteroptera</taxon>
        <taxon>Panheteroptera</taxon>
        <taxon>Cimicomorpha</taxon>
        <taxon>Cimicidae</taxon>
        <taxon>Cimex</taxon>
    </lineage>
</organism>
<protein>
    <recommendedName>
        <fullName evidence="6">PPM-type phosphatase domain-containing protein</fullName>
    </recommendedName>
</protein>
<dbReference type="SUPFAM" id="SSF81606">
    <property type="entry name" value="PP2C-like"/>
    <property type="match status" value="1"/>
</dbReference>
<name>A0A8I6S2D9_CIMLE</name>
<dbReference type="InterPro" id="IPR000222">
    <property type="entry name" value="PP2C_BS"/>
</dbReference>
<dbReference type="PANTHER" id="PTHR13832:SF792">
    <property type="entry name" value="GM14286P"/>
    <property type="match status" value="1"/>
</dbReference>
<keyword evidence="1" id="KW-0479">Metal-binding</keyword>
<dbReference type="InterPro" id="IPR001932">
    <property type="entry name" value="PPM-type_phosphatase-like_dom"/>
</dbReference>
<comment type="similarity">
    <text evidence="4">Belongs to the PP2C family.</text>
</comment>
<evidence type="ECO:0000256" key="3">
    <source>
        <dbReference type="ARBA" id="ARBA00022912"/>
    </source>
</evidence>
<dbReference type="SMART" id="SM00332">
    <property type="entry name" value="PP2Cc"/>
    <property type="match status" value="1"/>
</dbReference>
<dbReference type="GO" id="GO:0046872">
    <property type="term" value="F:metal ion binding"/>
    <property type="evidence" value="ECO:0007669"/>
    <property type="project" value="UniProtKB-KW"/>
</dbReference>
<dbReference type="GO" id="GO:0005739">
    <property type="term" value="C:mitochondrion"/>
    <property type="evidence" value="ECO:0007669"/>
    <property type="project" value="TreeGrafter"/>
</dbReference>
<evidence type="ECO:0000313" key="8">
    <source>
        <dbReference type="Proteomes" id="UP000494040"/>
    </source>
</evidence>
<proteinExistence type="inferred from homology"/>
<dbReference type="Gene3D" id="3.60.40.10">
    <property type="entry name" value="PPM-type phosphatase domain"/>
    <property type="match status" value="1"/>
</dbReference>
<dbReference type="GO" id="GO:0004741">
    <property type="term" value="F:[pyruvate dehydrogenase (acetyl-transferring)]-phosphatase activity"/>
    <property type="evidence" value="ECO:0007669"/>
    <property type="project" value="TreeGrafter"/>
</dbReference>
<evidence type="ECO:0000256" key="1">
    <source>
        <dbReference type="ARBA" id="ARBA00022723"/>
    </source>
</evidence>
<dbReference type="PROSITE" id="PS01032">
    <property type="entry name" value="PPM_1"/>
    <property type="match status" value="1"/>
</dbReference>
<dbReference type="PANTHER" id="PTHR13832">
    <property type="entry name" value="PROTEIN PHOSPHATASE 2C"/>
    <property type="match status" value="1"/>
</dbReference>
<dbReference type="Proteomes" id="UP000494040">
    <property type="component" value="Unassembled WGS sequence"/>
</dbReference>